<gene>
    <name evidence="1" type="ORF">GCM10022226_78840</name>
</gene>
<organism evidence="1 2">
    <name type="scientific">Sphaerisporangium flaviroseum</name>
    <dbReference type="NCBI Taxonomy" id="509199"/>
    <lineage>
        <taxon>Bacteria</taxon>
        <taxon>Bacillati</taxon>
        <taxon>Actinomycetota</taxon>
        <taxon>Actinomycetes</taxon>
        <taxon>Streptosporangiales</taxon>
        <taxon>Streptosporangiaceae</taxon>
        <taxon>Sphaerisporangium</taxon>
    </lineage>
</organism>
<protein>
    <recommendedName>
        <fullName evidence="3">2'-5' RNA ligase family protein</fullName>
    </recommendedName>
</protein>
<evidence type="ECO:0000313" key="1">
    <source>
        <dbReference type="EMBL" id="GAA3844035.1"/>
    </source>
</evidence>
<dbReference type="Pfam" id="PF13563">
    <property type="entry name" value="2_5_RNA_ligase2"/>
    <property type="match status" value="1"/>
</dbReference>
<sequence>MVTVLDASGQMRDHWWWRPGWRVGRSMYTWHATFDGQDTLHAAADRYQAVLVPLSGVDLIPRKWLHLTMQGVGFTDEVDADDLAKITEAARRHLATHRPVTFEAGVPIVDPEAILFAVTAADELRGVRDGVRAAIAEIWGSEHVPDSPDWTPHVSIAYSNTDGPAAPYVNALASIPPKPAAVTLRDVQLIRLDRDTRVYKWETVNSVPLGG</sequence>
<keyword evidence="2" id="KW-1185">Reference proteome</keyword>
<accession>A0ABP7JH66</accession>
<evidence type="ECO:0000313" key="2">
    <source>
        <dbReference type="Proteomes" id="UP001500888"/>
    </source>
</evidence>
<dbReference type="SUPFAM" id="SSF55144">
    <property type="entry name" value="LigT-like"/>
    <property type="match status" value="1"/>
</dbReference>
<comment type="caution">
    <text evidence="1">The sequence shown here is derived from an EMBL/GenBank/DDBJ whole genome shotgun (WGS) entry which is preliminary data.</text>
</comment>
<reference evidence="2" key="1">
    <citation type="journal article" date="2019" name="Int. J. Syst. Evol. Microbiol.">
        <title>The Global Catalogue of Microorganisms (GCM) 10K type strain sequencing project: providing services to taxonomists for standard genome sequencing and annotation.</title>
        <authorList>
            <consortium name="The Broad Institute Genomics Platform"/>
            <consortium name="The Broad Institute Genome Sequencing Center for Infectious Disease"/>
            <person name="Wu L."/>
            <person name="Ma J."/>
        </authorList>
    </citation>
    <scope>NUCLEOTIDE SEQUENCE [LARGE SCALE GENOMIC DNA]</scope>
    <source>
        <strain evidence="2">JCM 16908</strain>
    </source>
</reference>
<name>A0ABP7JH66_9ACTN</name>
<dbReference type="Proteomes" id="UP001500888">
    <property type="component" value="Unassembled WGS sequence"/>
</dbReference>
<dbReference type="InterPro" id="IPR009097">
    <property type="entry name" value="Cyclic_Pdiesterase"/>
</dbReference>
<proteinExistence type="predicted"/>
<evidence type="ECO:0008006" key="3">
    <source>
        <dbReference type="Google" id="ProtNLM"/>
    </source>
</evidence>
<dbReference type="Gene3D" id="3.90.1140.10">
    <property type="entry name" value="Cyclic phosphodiesterase"/>
    <property type="match status" value="1"/>
</dbReference>
<dbReference type="EMBL" id="BAAAZR010000059">
    <property type="protein sequence ID" value="GAA3844035.1"/>
    <property type="molecule type" value="Genomic_DNA"/>
</dbReference>